<dbReference type="InterPro" id="IPR019289">
    <property type="entry name" value="Phage_tail_E/E"/>
</dbReference>
<organism evidence="1 2">
    <name type="scientific">Burkholderia phage Mica</name>
    <dbReference type="NCBI Taxonomy" id="2767579"/>
    <lineage>
        <taxon>Viruses</taxon>
        <taxon>Duplodnaviria</taxon>
        <taxon>Heunggongvirae</taxon>
        <taxon>Uroviricota</taxon>
        <taxon>Caudoviricetes</taxon>
        <taxon>Micavirus</taxon>
        <taxon>Micavirus Mica</taxon>
    </lineage>
</organism>
<dbReference type="EMBL" id="MT701586">
    <property type="protein sequence ID" value="QPB08636.1"/>
    <property type="molecule type" value="Genomic_DNA"/>
</dbReference>
<protein>
    <submittedName>
        <fullName evidence="1">Tape measure chaperone</fullName>
    </submittedName>
</protein>
<evidence type="ECO:0000313" key="1">
    <source>
        <dbReference type="EMBL" id="QPB08636.1"/>
    </source>
</evidence>
<evidence type="ECO:0000313" key="2">
    <source>
        <dbReference type="Proteomes" id="UP000663491"/>
    </source>
</evidence>
<dbReference type="Pfam" id="PF10109">
    <property type="entry name" value="Phage_TAC_7"/>
    <property type="match status" value="1"/>
</dbReference>
<gene>
    <name evidence="1" type="ORF">CPT_Mica_023</name>
</gene>
<dbReference type="Proteomes" id="UP000663491">
    <property type="component" value="Segment"/>
</dbReference>
<accession>A0A873WGT4</accession>
<keyword evidence="2" id="KW-1185">Reference proteome</keyword>
<name>A0A873WGT4_9CAUD</name>
<reference evidence="1" key="1">
    <citation type="submission" date="2020-07" db="EMBL/GenBank/DDBJ databases">
        <title>Complete genome sequence of Burkholderia cenocepacia myophage Mica.</title>
        <authorList>
            <person name="Garcia J.A."/>
            <person name="Yao G.W."/>
            <person name="Guadalupe Vizoso-Pinto M."/>
            <person name="Gonzalez C."/>
            <person name="Liu M.L."/>
            <person name="Gill J."/>
        </authorList>
    </citation>
    <scope>NUCLEOTIDE SEQUENCE</scope>
</reference>
<proteinExistence type="predicted"/>
<sequence length="137" mass="15523">MSGEKKPAWMKVNEDGSVTVTLSRPIEVNGAKLAAMTMREPEVGDQLAANEVKGSEDIKEVHFFANLCTIAPEDVRRLKVRDYQRLQLAFANFYRLAPEFIRNGVLSLASHTGWSEAEILNMRASRFLWWLEGLPKD</sequence>